<proteinExistence type="predicted"/>
<feature type="compositionally biased region" description="Polar residues" evidence="1">
    <location>
        <begin position="347"/>
        <end position="370"/>
    </location>
</feature>
<evidence type="ECO:0000256" key="1">
    <source>
        <dbReference type="SAM" id="MobiDB-lite"/>
    </source>
</evidence>
<dbReference type="Pfam" id="PF19561">
    <property type="entry name" value="DUF6083"/>
    <property type="match status" value="1"/>
</dbReference>
<dbReference type="AlphaFoldDB" id="A0A345SWZ7"/>
<name>A0A345SWZ7_9ACTN</name>
<sequence>MSVAPWDEPDRQDPLSALARPRYLRIHQSSASKTLRSNDVDTCRYCGNLIEWFDRWNAARIPLTPMEFPSRAVPPRYAWNVSNGVAHGGSGGEFCRIPHPAICPALDHDDLDPVLQPLVKALAVRMRTAIAHGTFTPAVPEEPAQAEPRAESAAVRPARHVLMYMGILYLAPGPIDEVRCVAYYDTLGDRCSNPVLEPEAREGSWTQTPIPSVPGRLGRSAAFNGTMWVFELSVPDYHSALRWLRQRCSLHHPSGPDHDAVAPEWAEFQPGTHHAHILRQRPADADIHAPALPNLLRHTAAARPSTTCAGQGCANASLAPVGPGWLCYQCTAKLKRRQQAERRRQRLSSPNRSPLDQRSQPARDGNTPSV</sequence>
<gene>
    <name evidence="2" type="ORF">C7M71_013180</name>
</gene>
<reference evidence="3" key="1">
    <citation type="submission" date="2018-07" db="EMBL/GenBank/DDBJ databases">
        <title>Streptacidiphilus bronchialis DSM 106435 chromosome.</title>
        <authorList>
            <person name="Batra D."/>
            <person name="Gulvik C.A."/>
        </authorList>
    </citation>
    <scope>NUCLEOTIDE SEQUENCE [LARGE SCALE GENOMIC DNA]</scope>
    <source>
        <strain evidence="3">DSM 106435</strain>
    </source>
</reference>
<dbReference type="Proteomes" id="UP000249340">
    <property type="component" value="Chromosome"/>
</dbReference>
<accession>A0A345SWZ7</accession>
<dbReference type="InterPro" id="IPR045729">
    <property type="entry name" value="DUF6083"/>
</dbReference>
<feature type="region of interest" description="Disordered" evidence="1">
    <location>
        <begin position="339"/>
        <end position="370"/>
    </location>
</feature>
<dbReference type="OrthoDB" id="4289141at2"/>
<evidence type="ECO:0000313" key="2">
    <source>
        <dbReference type="EMBL" id="AXI78252.1"/>
    </source>
</evidence>
<keyword evidence="3" id="KW-1185">Reference proteome</keyword>
<dbReference type="RefSeq" id="WP_111489935.1">
    <property type="nucleotide sequence ID" value="NZ_CP031264.1"/>
</dbReference>
<evidence type="ECO:0000313" key="3">
    <source>
        <dbReference type="Proteomes" id="UP000249340"/>
    </source>
</evidence>
<protein>
    <submittedName>
        <fullName evidence="2">Uncharacterized protein</fullName>
    </submittedName>
</protein>
<organism evidence="2 3">
    <name type="scientific">Peterkaempfera bronchialis</name>
    <dbReference type="NCBI Taxonomy" id="2126346"/>
    <lineage>
        <taxon>Bacteria</taxon>
        <taxon>Bacillati</taxon>
        <taxon>Actinomycetota</taxon>
        <taxon>Actinomycetes</taxon>
        <taxon>Kitasatosporales</taxon>
        <taxon>Streptomycetaceae</taxon>
        <taxon>Peterkaempfera</taxon>
    </lineage>
</organism>
<dbReference type="EMBL" id="CP031264">
    <property type="protein sequence ID" value="AXI78252.1"/>
    <property type="molecule type" value="Genomic_DNA"/>
</dbReference>
<dbReference type="KEGG" id="stri:C7M71_013180"/>